<feature type="domain" description="TonB-dependent receptor-like beta-barrel" evidence="16">
    <location>
        <begin position="234"/>
        <end position="613"/>
    </location>
</feature>
<keyword evidence="3 11" id="KW-0813">Transport</keyword>
<evidence type="ECO:0000256" key="7">
    <source>
        <dbReference type="ARBA" id="ARBA00023065"/>
    </source>
</evidence>
<evidence type="ECO:0000256" key="3">
    <source>
        <dbReference type="ARBA" id="ARBA00022448"/>
    </source>
</evidence>
<reference evidence="18 19" key="1">
    <citation type="submission" date="2016-10" db="EMBL/GenBank/DDBJ databases">
        <authorList>
            <person name="de Groot N.N."/>
        </authorList>
    </citation>
    <scope>NUCLEOTIDE SEQUENCE [LARGE SCALE GENOMIC DNA]</scope>
    <source>
        <strain evidence="18 19">DSM 15893</strain>
    </source>
</reference>
<dbReference type="AlphaFoldDB" id="A0A1I5VV21"/>
<feature type="chain" id="PRO_5010364689" evidence="15">
    <location>
        <begin position="28"/>
        <end position="646"/>
    </location>
</feature>
<keyword evidence="9 11" id="KW-0472">Membrane</keyword>
<evidence type="ECO:0000256" key="9">
    <source>
        <dbReference type="ARBA" id="ARBA00023136"/>
    </source>
</evidence>
<evidence type="ECO:0000256" key="8">
    <source>
        <dbReference type="ARBA" id="ARBA00023077"/>
    </source>
</evidence>
<evidence type="ECO:0000256" key="6">
    <source>
        <dbReference type="ARBA" id="ARBA00022729"/>
    </source>
</evidence>
<evidence type="ECO:0000256" key="11">
    <source>
        <dbReference type="PROSITE-ProRule" id="PRU01360"/>
    </source>
</evidence>
<keyword evidence="10 11" id="KW-0998">Cell outer membrane</keyword>
<dbReference type="GO" id="GO:0015344">
    <property type="term" value="F:siderophore uptake transmembrane transporter activity"/>
    <property type="evidence" value="ECO:0007669"/>
    <property type="project" value="TreeGrafter"/>
</dbReference>
<dbReference type="InterPro" id="IPR039426">
    <property type="entry name" value="TonB-dep_rcpt-like"/>
</dbReference>
<dbReference type="Gene3D" id="2.40.170.20">
    <property type="entry name" value="TonB-dependent receptor, beta-barrel domain"/>
    <property type="match status" value="1"/>
</dbReference>
<evidence type="ECO:0000256" key="15">
    <source>
        <dbReference type="SAM" id="SignalP"/>
    </source>
</evidence>
<feature type="signal peptide" evidence="15">
    <location>
        <begin position="1"/>
        <end position="27"/>
    </location>
</feature>
<evidence type="ECO:0000259" key="16">
    <source>
        <dbReference type="Pfam" id="PF00593"/>
    </source>
</evidence>
<dbReference type="GeneID" id="35873415"/>
<evidence type="ECO:0000313" key="18">
    <source>
        <dbReference type="EMBL" id="SFQ11291.1"/>
    </source>
</evidence>
<evidence type="ECO:0000256" key="12">
    <source>
        <dbReference type="PROSITE-ProRule" id="PRU10143"/>
    </source>
</evidence>
<dbReference type="Pfam" id="PF07715">
    <property type="entry name" value="Plug"/>
    <property type="match status" value="1"/>
</dbReference>
<dbReference type="InterPro" id="IPR037066">
    <property type="entry name" value="Plug_dom_sf"/>
</dbReference>
<evidence type="ECO:0000256" key="2">
    <source>
        <dbReference type="ARBA" id="ARBA00009810"/>
    </source>
</evidence>
<dbReference type="CDD" id="cd01347">
    <property type="entry name" value="ligand_gated_channel"/>
    <property type="match status" value="1"/>
</dbReference>
<name>A0A1I5VV21_9GAMM</name>
<evidence type="ECO:0000256" key="5">
    <source>
        <dbReference type="ARBA" id="ARBA00022692"/>
    </source>
</evidence>
<keyword evidence="18" id="KW-0675">Receptor</keyword>
<dbReference type="InterPro" id="IPR036942">
    <property type="entry name" value="Beta-barrel_TonB_sf"/>
</dbReference>
<comment type="subcellular location">
    <subcellularLocation>
        <location evidence="1 11">Cell outer membrane</location>
        <topology evidence="1 11">Multi-pass membrane protein</topology>
    </subcellularLocation>
</comment>
<evidence type="ECO:0000256" key="4">
    <source>
        <dbReference type="ARBA" id="ARBA00022452"/>
    </source>
</evidence>
<dbReference type="EMBL" id="FOWR01000041">
    <property type="protein sequence ID" value="SFQ11291.1"/>
    <property type="molecule type" value="Genomic_DNA"/>
</dbReference>
<dbReference type="PROSITE" id="PS01156">
    <property type="entry name" value="TONB_DEPENDENT_REC_2"/>
    <property type="match status" value="1"/>
</dbReference>
<dbReference type="STRING" id="1121869.SAMN03084138_04081"/>
<organism evidence="18 19">
    <name type="scientific">Enterovibrio norvegicus DSM 15893</name>
    <dbReference type="NCBI Taxonomy" id="1121869"/>
    <lineage>
        <taxon>Bacteria</taxon>
        <taxon>Pseudomonadati</taxon>
        <taxon>Pseudomonadota</taxon>
        <taxon>Gammaproteobacteria</taxon>
        <taxon>Vibrionales</taxon>
        <taxon>Vibrionaceae</taxon>
        <taxon>Enterovibrio</taxon>
    </lineage>
</organism>
<evidence type="ECO:0000259" key="17">
    <source>
        <dbReference type="Pfam" id="PF07715"/>
    </source>
</evidence>
<keyword evidence="6 15" id="KW-0732">Signal</keyword>
<comment type="similarity">
    <text evidence="2 11 14">Belongs to the TonB-dependent receptor family.</text>
</comment>
<keyword evidence="5 11" id="KW-0812">Transmembrane</keyword>
<dbReference type="InterPro" id="IPR010916">
    <property type="entry name" value="TonB_box_CS"/>
</dbReference>
<dbReference type="Proteomes" id="UP000182692">
    <property type="component" value="Unassembled WGS sequence"/>
</dbReference>
<dbReference type="GO" id="GO:0009279">
    <property type="term" value="C:cell outer membrane"/>
    <property type="evidence" value="ECO:0007669"/>
    <property type="project" value="UniProtKB-SubCell"/>
</dbReference>
<proteinExistence type="inferred from homology"/>
<gene>
    <name evidence="18" type="ORF">SAMN03084138_04081</name>
</gene>
<dbReference type="PANTHER" id="PTHR30069">
    <property type="entry name" value="TONB-DEPENDENT OUTER MEMBRANE RECEPTOR"/>
    <property type="match status" value="1"/>
</dbReference>
<evidence type="ECO:0000256" key="14">
    <source>
        <dbReference type="RuleBase" id="RU003357"/>
    </source>
</evidence>
<dbReference type="GO" id="GO:0044718">
    <property type="term" value="P:siderophore transmembrane transport"/>
    <property type="evidence" value="ECO:0007669"/>
    <property type="project" value="TreeGrafter"/>
</dbReference>
<dbReference type="Gene3D" id="2.170.130.10">
    <property type="entry name" value="TonB-dependent receptor, plug domain"/>
    <property type="match status" value="1"/>
</dbReference>
<evidence type="ECO:0000256" key="10">
    <source>
        <dbReference type="ARBA" id="ARBA00023237"/>
    </source>
</evidence>
<protein>
    <submittedName>
        <fullName evidence="18">Hemoglobin/transferrin/lactoferrin receptor protein</fullName>
    </submittedName>
</protein>
<dbReference type="RefSeq" id="WP_017012459.1">
    <property type="nucleotide sequence ID" value="NZ_FOWR01000041.1"/>
</dbReference>
<accession>A0A1I5VV21</accession>
<dbReference type="PROSITE" id="PS52016">
    <property type="entry name" value="TONB_DEPENDENT_REC_3"/>
    <property type="match status" value="1"/>
</dbReference>
<dbReference type="InterPro" id="IPR010917">
    <property type="entry name" value="TonB_rcpt_CS"/>
</dbReference>
<dbReference type="InterPro" id="IPR000531">
    <property type="entry name" value="Beta-barrel_TonB"/>
</dbReference>
<evidence type="ECO:0000313" key="19">
    <source>
        <dbReference type="Proteomes" id="UP000182692"/>
    </source>
</evidence>
<feature type="domain" description="TonB-dependent receptor plug" evidence="17">
    <location>
        <begin position="46"/>
        <end position="141"/>
    </location>
</feature>
<dbReference type="InterPro" id="IPR012910">
    <property type="entry name" value="Plug_dom"/>
</dbReference>
<dbReference type="SUPFAM" id="SSF56935">
    <property type="entry name" value="Porins"/>
    <property type="match status" value="1"/>
</dbReference>
<sequence>MFQGSSFKISPLNIAVCTALFSHVAIANTDETVVVTGNPLQAADVTIDASQLEKSQASDLNDIFRTSSEVSVGGGTDYSQKVYVRGLEDTMLNVTIDGAVQAGSLFHHQGSLFIEPELLEQVDVSAGAGRATDGAGALGGAIKMKTKDPRKLIEAGDQFGGRVKTTYSDNTDGFKTTATGYGALSDKVTVLASLGYTDQDDYEDGNGDTAEYTGFRNKFGFAKIVGELTDSQTLTFSYERKEDDATRYARPHMGYFERRGNPGNYPLAQSTYRDTATLNYLLASDSHWLNLDTTFYYTDLKLERFDDPRFGTYIGNTESIGGDIRNTSTLDKLTLIYGIDFRKDESTFSGGNQTFVDKGDQTGAYLQGDYKATQSLLLSAGARYDRYALDEDLRDGDSRTEGSDISDSGFSPNVAATYFITEDVNVILGYAEAFRGPQVSELWLLDYVYSANDRKGEKAKNTELTINWNFNNGYLSATAFDSKIEDVIGRDSSVYENIGTVDNQGFTVSAGYQLESVAATISYSRAEPELNGVPLNDGNMNIGTATGDTLVTTVNYFATDDLEFGWTGRFVDRLTDVPDGTDEKSGYGVHDLYAQWMPISGEDLALTASVKNVFDKAYRDQASLSEDYNGPFEQGRNIKLGVNWGF</sequence>
<keyword evidence="4 11" id="KW-1134">Transmembrane beta strand</keyword>
<feature type="short sequence motif" description="TonB box" evidence="12">
    <location>
        <begin position="32"/>
        <end position="38"/>
    </location>
</feature>
<dbReference type="PROSITE" id="PS00430">
    <property type="entry name" value="TONB_DEPENDENT_REC_1"/>
    <property type="match status" value="1"/>
</dbReference>
<feature type="short sequence motif" description="TonB C-terminal box" evidence="13">
    <location>
        <begin position="629"/>
        <end position="646"/>
    </location>
</feature>
<evidence type="ECO:0000256" key="1">
    <source>
        <dbReference type="ARBA" id="ARBA00004571"/>
    </source>
</evidence>
<dbReference type="OrthoDB" id="9760494at2"/>
<dbReference type="PANTHER" id="PTHR30069:SF41">
    <property type="entry name" value="HEME_HEMOPEXIN UTILIZATION PROTEIN C"/>
    <property type="match status" value="1"/>
</dbReference>
<keyword evidence="7" id="KW-0406">Ion transport</keyword>
<dbReference type="Pfam" id="PF00593">
    <property type="entry name" value="TonB_dep_Rec_b-barrel"/>
    <property type="match status" value="1"/>
</dbReference>
<evidence type="ECO:0000256" key="13">
    <source>
        <dbReference type="PROSITE-ProRule" id="PRU10144"/>
    </source>
</evidence>
<keyword evidence="8 12" id="KW-0798">TonB box</keyword>